<dbReference type="HOGENOM" id="CLU_3395159_0_0_9"/>
<feature type="compositionally biased region" description="Pro residues" evidence="1">
    <location>
        <begin position="18"/>
        <end position="31"/>
    </location>
</feature>
<name>D3FU32_ALKPO</name>
<organism evidence="2 3">
    <name type="scientific">Alkalihalophilus pseudofirmus (strain ATCC BAA-2126 / JCM 17055 / OF4)</name>
    <name type="common">Bacillus pseudofirmus</name>
    <dbReference type="NCBI Taxonomy" id="398511"/>
    <lineage>
        <taxon>Bacteria</taxon>
        <taxon>Bacillati</taxon>
        <taxon>Bacillota</taxon>
        <taxon>Bacilli</taxon>
        <taxon>Bacillales</taxon>
        <taxon>Bacillaceae</taxon>
        <taxon>Alkalihalophilus</taxon>
    </lineage>
</organism>
<accession>D3FU32</accession>
<feature type="region of interest" description="Disordered" evidence="1">
    <location>
        <begin position="1"/>
        <end position="31"/>
    </location>
</feature>
<evidence type="ECO:0000256" key="1">
    <source>
        <dbReference type="SAM" id="MobiDB-lite"/>
    </source>
</evidence>
<dbReference type="AlphaFoldDB" id="D3FU32"/>
<dbReference type="Proteomes" id="UP000001544">
    <property type="component" value="Chromosome"/>
</dbReference>
<dbReference type="KEGG" id="bpf:BpOF4_00825"/>
<evidence type="ECO:0000313" key="3">
    <source>
        <dbReference type="Proteomes" id="UP000001544"/>
    </source>
</evidence>
<sequence>MIPHKKQALIAPVSYPQLHPPPDPHPPLQDI</sequence>
<keyword evidence="3" id="KW-1185">Reference proteome</keyword>
<evidence type="ECO:0000313" key="2">
    <source>
        <dbReference type="EMBL" id="ADC48234.1"/>
    </source>
</evidence>
<gene>
    <name evidence="2" type="ordered locus">BpOF4_00825</name>
</gene>
<reference evidence="2 3" key="1">
    <citation type="journal article" date="2011" name="Environ. Microbiol.">
        <title>Genome of alkaliphilic Bacillus pseudofirmus OF4 reveals adaptations that support the ability to grow in an external pH range from 7.5 to 11.4.</title>
        <authorList>
            <person name="Janto B."/>
            <person name="Ahmed A."/>
            <person name="Ito M."/>
            <person name="Liu J."/>
            <person name="Hicks D.B."/>
            <person name="Pagni S."/>
            <person name="Fackelmayer O.J."/>
            <person name="Smith T.A."/>
            <person name="Earl J."/>
            <person name="Elbourne L.D."/>
            <person name="Hassan K."/>
            <person name="Paulsen I.T."/>
            <person name="Kolsto A.B."/>
            <person name="Tourasse N.J."/>
            <person name="Ehrlich G.D."/>
            <person name="Boissy R."/>
            <person name="Ivey D.M."/>
            <person name="Li G."/>
            <person name="Xue Y."/>
            <person name="Ma Y."/>
            <person name="Hu F.Z."/>
            <person name="Krulwich T.A."/>
        </authorList>
    </citation>
    <scope>NUCLEOTIDE SEQUENCE [LARGE SCALE GENOMIC DNA]</scope>
    <source>
        <strain evidence="3">ATCC BAA-2126 / JCM 17055 / OF4</strain>
    </source>
</reference>
<protein>
    <submittedName>
        <fullName evidence="2">Uncharacterized protein</fullName>
    </submittedName>
</protein>
<dbReference type="EMBL" id="CP001878">
    <property type="protein sequence ID" value="ADC48234.1"/>
    <property type="molecule type" value="Genomic_DNA"/>
</dbReference>
<proteinExistence type="predicted"/>